<dbReference type="CDD" id="cd00118">
    <property type="entry name" value="LysM"/>
    <property type="match status" value="2"/>
</dbReference>
<protein>
    <submittedName>
        <fullName evidence="4">LysM peptidoglycan-binding domain-containing protein</fullName>
    </submittedName>
</protein>
<dbReference type="RefSeq" id="WP_234753807.1">
    <property type="nucleotide sequence ID" value="NZ_BAAAWN010000001.1"/>
</dbReference>
<feature type="domain" description="LysM" evidence="3">
    <location>
        <begin position="239"/>
        <end position="283"/>
    </location>
</feature>
<feature type="domain" description="LysM" evidence="3">
    <location>
        <begin position="90"/>
        <end position="134"/>
    </location>
</feature>
<feature type="region of interest" description="Disordered" evidence="1">
    <location>
        <begin position="138"/>
        <end position="158"/>
    </location>
</feature>
<evidence type="ECO:0000256" key="2">
    <source>
        <dbReference type="SAM" id="SignalP"/>
    </source>
</evidence>
<dbReference type="Gene3D" id="3.10.350.10">
    <property type="entry name" value="LysM domain"/>
    <property type="match status" value="3"/>
</dbReference>
<keyword evidence="2" id="KW-0732">Signal</keyword>
<dbReference type="SUPFAM" id="SSF53955">
    <property type="entry name" value="Lysozyme-like"/>
    <property type="match status" value="1"/>
</dbReference>
<evidence type="ECO:0000256" key="1">
    <source>
        <dbReference type="SAM" id="MobiDB-lite"/>
    </source>
</evidence>
<feature type="domain" description="LysM" evidence="3">
    <location>
        <begin position="160"/>
        <end position="204"/>
    </location>
</feature>
<dbReference type="InterPro" id="IPR018392">
    <property type="entry name" value="LysM"/>
</dbReference>
<dbReference type="EMBL" id="JBHMBC010000043">
    <property type="protein sequence ID" value="MFB9822526.1"/>
    <property type="molecule type" value="Genomic_DNA"/>
</dbReference>
<dbReference type="InterPro" id="IPR023346">
    <property type="entry name" value="Lysozyme-like_dom_sf"/>
</dbReference>
<dbReference type="Proteomes" id="UP001589702">
    <property type="component" value="Unassembled WGS sequence"/>
</dbReference>
<dbReference type="CDD" id="cd00254">
    <property type="entry name" value="LT-like"/>
    <property type="match status" value="1"/>
</dbReference>
<dbReference type="Gene3D" id="1.10.530.10">
    <property type="match status" value="1"/>
</dbReference>
<feature type="signal peptide" evidence="2">
    <location>
        <begin position="1"/>
        <end position="34"/>
    </location>
</feature>
<comment type="caution">
    <text evidence="4">The sequence shown here is derived from an EMBL/GenBank/DDBJ whole genome shotgun (WGS) entry which is preliminary data.</text>
</comment>
<feature type="compositionally biased region" description="Pro residues" evidence="1">
    <location>
        <begin position="143"/>
        <end position="153"/>
    </location>
</feature>
<reference evidence="4 5" key="1">
    <citation type="submission" date="2024-09" db="EMBL/GenBank/DDBJ databases">
        <authorList>
            <person name="Sun Q."/>
            <person name="Mori K."/>
        </authorList>
    </citation>
    <scope>NUCLEOTIDE SEQUENCE [LARGE SCALE GENOMIC DNA]</scope>
    <source>
        <strain evidence="4 5">JCM 1334</strain>
    </source>
</reference>
<dbReference type="Pfam" id="PF01464">
    <property type="entry name" value="SLT"/>
    <property type="match status" value="1"/>
</dbReference>
<organism evidence="4 5">
    <name type="scientific">Arthrobacter ramosus</name>
    <dbReference type="NCBI Taxonomy" id="1672"/>
    <lineage>
        <taxon>Bacteria</taxon>
        <taxon>Bacillati</taxon>
        <taxon>Actinomycetota</taxon>
        <taxon>Actinomycetes</taxon>
        <taxon>Micrococcales</taxon>
        <taxon>Micrococcaceae</taxon>
        <taxon>Arthrobacter</taxon>
    </lineage>
</organism>
<dbReference type="SUPFAM" id="SSF54106">
    <property type="entry name" value="LysM domain"/>
    <property type="match status" value="3"/>
</dbReference>
<name>A0ABV5Y6A7_ARTRM</name>
<dbReference type="InterPro" id="IPR008258">
    <property type="entry name" value="Transglycosylase_SLT_dom_1"/>
</dbReference>
<dbReference type="PANTHER" id="PTHR33734:SF22">
    <property type="entry name" value="MEMBRANE-BOUND LYTIC MUREIN TRANSGLYCOSYLASE D"/>
    <property type="match status" value="1"/>
</dbReference>
<dbReference type="Pfam" id="PF01476">
    <property type="entry name" value="LysM"/>
    <property type="match status" value="3"/>
</dbReference>
<keyword evidence="5" id="KW-1185">Reference proteome</keyword>
<evidence type="ECO:0000259" key="3">
    <source>
        <dbReference type="PROSITE" id="PS51782"/>
    </source>
</evidence>
<dbReference type="PROSITE" id="PS51782">
    <property type="entry name" value="LYSM"/>
    <property type="match status" value="3"/>
</dbReference>
<sequence>MTTPRSPKKTTSMPIIAATTAALPAVMLSSLALAQPATALPAVQTQKIPASLTAAMQAQAAAVSANVIPASAVAATIPAAMQPMAPAAPATYTIVRGDTISGIAARYGLNTNTVLQLNGLSGNTIIYPGQQIKLSGSAAVPSAPAPAPSPAPSPASSSAASYTVVSGDTLSGIAARHGVALSDVFSWNGLNGRSIIYPGQKIKVGPGTNAPAPAAPAPAALVPASTPAAPAAPALANTGSYTIKSGDTLGGIASRLGVSLSSLLSANKLSMSTIIYPGQKLAIPGAPAPSAPAPASVSAPLVPSTFLGYTYPEAVVSSANANKALLNASPVPSTAQMKGIVADTARRMGVDPSLAMAFAFQESGFNQRAVSPANAIGTMQVIPSSGEWASQLVGRKLNILDPYDNVTAGVAIIRALVNTSKDLNTAIAGYYQGQYSVSKHGMYDDTKAYVASILALKKNFS</sequence>
<proteinExistence type="predicted"/>
<evidence type="ECO:0000313" key="5">
    <source>
        <dbReference type="Proteomes" id="UP001589702"/>
    </source>
</evidence>
<dbReference type="SMART" id="SM00257">
    <property type="entry name" value="LysM"/>
    <property type="match status" value="3"/>
</dbReference>
<dbReference type="PANTHER" id="PTHR33734">
    <property type="entry name" value="LYSM DOMAIN-CONTAINING GPI-ANCHORED PROTEIN 2"/>
    <property type="match status" value="1"/>
</dbReference>
<gene>
    <name evidence="4" type="ORF">ACFFP1_23925</name>
</gene>
<evidence type="ECO:0000313" key="4">
    <source>
        <dbReference type="EMBL" id="MFB9822526.1"/>
    </source>
</evidence>
<dbReference type="InterPro" id="IPR036779">
    <property type="entry name" value="LysM_dom_sf"/>
</dbReference>
<accession>A0ABV5Y6A7</accession>
<feature type="chain" id="PRO_5047341333" evidence="2">
    <location>
        <begin position="35"/>
        <end position="461"/>
    </location>
</feature>